<keyword evidence="1" id="KW-0812">Transmembrane</keyword>
<reference evidence="3" key="1">
    <citation type="submission" date="2017-04" db="EMBL/GenBank/DDBJ databases">
        <authorList>
            <person name="Bumgarner R.E."/>
            <person name="Fredricks D.N."/>
            <person name="Srinivasan S."/>
        </authorList>
    </citation>
    <scope>NUCLEOTIDE SEQUENCE [LARGE SCALE GENOMIC DNA]</scope>
    <source>
        <strain evidence="3">KA00405</strain>
    </source>
</reference>
<name>A0A2J8AZU6_9FIRM</name>
<proteinExistence type="predicted"/>
<evidence type="ECO:0000256" key="1">
    <source>
        <dbReference type="SAM" id="Phobius"/>
    </source>
</evidence>
<feature type="transmembrane region" description="Helical" evidence="1">
    <location>
        <begin position="117"/>
        <end position="136"/>
    </location>
</feature>
<keyword evidence="1" id="KW-1133">Transmembrane helix</keyword>
<feature type="transmembrane region" description="Helical" evidence="1">
    <location>
        <begin position="89"/>
        <end position="105"/>
    </location>
</feature>
<dbReference type="EMBL" id="NBZD01000004">
    <property type="protein sequence ID" value="PNH18039.1"/>
    <property type="molecule type" value="Genomic_DNA"/>
</dbReference>
<dbReference type="InterPro" id="IPR011733">
    <property type="entry name" value="CHP02185_IM"/>
</dbReference>
<dbReference type="Pfam" id="PF09605">
    <property type="entry name" value="Trep_Strep"/>
    <property type="match status" value="1"/>
</dbReference>
<evidence type="ECO:0000313" key="3">
    <source>
        <dbReference type="Proteomes" id="UP000236394"/>
    </source>
</evidence>
<dbReference type="OMA" id="NTWICGS"/>
<feature type="transmembrane region" description="Helical" evidence="1">
    <location>
        <begin position="40"/>
        <end position="60"/>
    </location>
</feature>
<sequence>MNNPKISNKLELKDLVLIGVYAVIYIVIMFAVGMMGLVPILFLIYPTVAAIICGPLVLLFMAKVPKPLALVIFGLVMPVIMLLGGHTYVVIVVAAIIVVIAELIRKLGNYRSLKYNMLSYAVFAMWIGGSLSQMVLAREKYLQMCKMMGDNYGQALAKLITYPNLALVFLGAFVGGLIGALLGKKILKKHFVRAGIV</sequence>
<dbReference type="RefSeq" id="WP_012992950.1">
    <property type="nucleotide sequence ID" value="NZ_NBZD01000004.1"/>
</dbReference>
<gene>
    <name evidence="2" type="ORF">B7R76_06805</name>
</gene>
<feature type="transmembrane region" description="Helical" evidence="1">
    <location>
        <begin position="156"/>
        <end position="183"/>
    </location>
</feature>
<evidence type="ECO:0008006" key="4">
    <source>
        <dbReference type="Google" id="ProtNLM"/>
    </source>
</evidence>
<evidence type="ECO:0000313" key="2">
    <source>
        <dbReference type="EMBL" id="PNH18039.1"/>
    </source>
</evidence>
<protein>
    <recommendedName>
        <fullName evidence="4">TIGR02185 family protein</fullName>
    </recommendedName>
</protein>
<feature type="transmembrane region" description="Helical" evidence="1">
    <location>
        <begin position="12"/>
        <end position="34"/>
    </location>
</feature>
<keyword evidence="1" id="KW-0472">Membrane</keyword>
<organism evidence="2 3">
    <name type="scientific">Mageeibacillus indolicus</name>
    <dbReference type="NCBI Taxonomy" id="884684"/>
    <lineage>
        <taxon>Bacteria</taxon>
        <taxon>Bacillati</taxon>
        <taxon>Bacillota</taxon>
        <taxon>Clostridia</taxon>
        <taxon>Eubacteriales</taxon>
        <taxon>Oscillospiraceae</taxon>
        <taxon>Mageeibacillus</taxon>
    </lineage>
</organism>
<dbReference type="NCBIfam" id="TIGR02185">
    <property type="entry name" value="Trep_Strep"/>
    <property type="match status" value="1"/>
</dbReference>
<dbReference type="AlphaFoldDB" id="A0A2J8AZU6"/>
<accession>A0A2J8AZU6</accession>
<comment type="caution">
    <text evidence="2">The sequence shown here is derived from an EMBL/GenBank/DDBJ whole genome shotgun (WGS) entry which is preliminary data.</text>
</comment>
<dbReference type="Proteomes" id="UP000236394">
    <property type="component" value="Unassembled WGS sequence"/>
</dbReference>